<dbReference type="Proteomes" id="UP000198680">
    <property type="component" value="Unassembled WGS sequence"/>
</dbReference>
<dbReference type="EMBL" id="FNHE01000003">
    <property type="protein sequence ID" value="SDM01747.1"/>
    <property type="molecule type" value="Genomic_DNA"/>
</dbReference>
<feature type="transmembrane region" description="Helical" evidence="1">
    <location>
        <begin position="341"/>
        <end position="362"/>
    </location>
</feature>
<proteinExistence type="predicted"/>
<feature type="transmembrane region" description="Helical" evidence="1">
    <location>
        <begin position="137"/>
        <end position="158"/>
    </location>
</feature>
<evidence type="ECO:0000313" key="2">
    <source>
        <dbReference type="EMBL" id="SDM01747.1"/>
    </source>
</evidence>
<keyword evidence="1" id="KW-0472">Membrane</keyword>
<keyword evidence="3" id="KW-1185">Reference proteome</keyword>
<feature type="transmembrane region" description="Helical" evidence="1">
    <location>
        <begin position="43"/>
        <end position="67"/>
    </location>
</feature>
<accession>A0A1G9PU26</accession>
<evidence type="ECO:0000256" key="1">
    <source>
        <dbReference type="SAM" id="Phobius"/>
    </source>
</evidence>
<evidence type="ECO:0000313" key="3">
    <source>
        <dbReference type="Proteomes" id="UP000198680"/>
    </source>
</evidence>
<keyword evidence="1" id="KW-0812">Transmembrane</keyword>
<reference evidence="3" key="1">
    <citation type="submission" date="2016-10" db="EMBL/GenBank/DDBJ databases">
        <authorList>
            <person name="Varghese N."/>
            <person name="Submissions S."/>
        </authorList>
    </citation>
    <scope>NUCLEOTIDE SEQUENCE [LARGE SCALE GENOMIC DNA]</scope>
    <source>
        <strain evidence="3">DSM 45419</strain>
    </source>
</reference>
<name>A0A1G9PU26_9ACTN</name>
<feature type="transmembrane region" description="Helical" evidence="1">
    <location>
        <begin position="170"/>
        <end position="192"/>
    </location>
</feature>
<gene>
    <name evidence="2" type="ORF">SAMN05660642_01345</name>
</gene>
<feature type="transmembrane region" description="Helical" evidence="1">
    <location>
        <begin position="73"/>
        <end position="93"/>
    </location>
</feature>
<organism evidence="2 3">
    <name type="scientific">Geodermatophilus siccatus</name>
    <dbReference type="NCBI Taxonomy" id="1137991"/>
    <lineage>
        <taxon>Bacteria</taxon>
        <taxon>Bacillati</taxon>
        <taxon>Actinomycetota</taxon>
        <taxon>Actinomycetes</taxon>
        <taxon>Geodermatophilales</taxon>
        <taxon>Geodermatophilaceae</taxon>
        <taxon>Geodermatophilus</taxon>
    </lineage>
</organism>
<sequence length="369" mass="40772">MVVTAPVAATAHMAEALILQNVLPDPTQAQGRRHRRPFVIARWAAAAVLTVFGAFLVPFLIVIFAAAQTITTWASFGLWALAAAVLLVGHALLTLRTARRGNRLVLSGRDPWVAQNGEAQHQWRVLTRVMPLRAWDIMWLFVALTPVLALFLRSFWQARPSAQGANSGNILASMYVAQLCMVLAVVGVLWLLDRLTPQLTLARWAADSDSRRGANSGPLWLERTGTPAAKLLNVCVRRRARRLPSSLRDSYREDCAKLSEILRVAQLQQRTRPEVVDLSRAALQYSANIACCIDVVEATRQLRAWLVRQGLSSFPAPLPTRRGIDPAVKLVGNLADLLRNLIYIAVALAILVVFLRAGAGFAEFVRQFR</sequence>
<protein>
    <submittedName>
        <fullName evidence="2">Uncharacterized protein</fullName>
    </submittedName>
</protein>
<keyword evidence="1" id="KW-1133">Transmembrane helix</keyword>
<dbReference type="AlphaFoldDB" id="A0A1G9PU26"/>